<name>A0A090FMK6_MESPL</name>
<evidence type="ECO:0000256" key="4">
    <source>
        <dbReference type="PROSITE-ProRule" id="PRU01248"/>
    </source>
</evidence>
<evidence type="ECO:0000259" key="6">
    <source>
        <dbReference type="PROSITE" id="PS51900"/>
    </source>
</evidence>
<evidence type="ECO:0000313" key="7">
    <source>
        <dbReference type="EMBL" id="CDX42919.1"/>
    </source>
</evidence>
<dbReference type="PROSITE" id="PS51900">
    <property type="entry name" value="CB"/>
    <property type="match status" value="1"/>
</dbReference>
<dbReference type="InterPro" id="IPR046668">
    <property type="entry name" value="DUF6538"/>
</dbReference>
<evidence type="ECO:0000256" key="1">
    <source>
        <dbReference type="ARBA" id="ARBA00022908"/>
    </source>
</evidence>
<dbReference type="Pfam" id="PF02899">
    <property type="entry name" value="Phage_int_SAM_1"/>
    <property type="match status" value="1"/>
</dbReference>
<dbReference type="Gene3D" id="1.10.150.130">
    <property type="match status" value="1"/>
</dbReference>
<dbReference type="Proteomes" id="UP000046373">
    <property type="component" value="Unassembled WGS sequence"/>
</dbReference>
<organism evidence="7 8">
    <name type="scientific">Mesorhizobium plurifarium</name>
    <dbReference type="NCBI Taxonomy" id="69974"/>
    <lineage>
        <taxon>Bacteria</taxon>
        <taxon>Pseudomonadati</taxon>
        <taxon>Pseudomonadota</taxon>
        <taxon>Alphaproteobacteria</taxon>
        <taxon>Hyphomicrobiales</taxon>
        <taxon>Phyllobacteriaceae</taxon>
        <taxon>Mesorhizobium</taxon>
    </lineage>
</organism>
<dbReference type="PANTHER" id="PTHR30349">
    <property type="entry name" value="PHAGE INTEGRASE-RELATED"/>
    <property type="match status" value="1"/>
</dbReference>
<dbReference type="EMBL" id="CCNB01000043">
    <property type="protein sequence ID" value="CDX42919.1"/>
    <property type="molecule type" value="Genomic_DNA"/>
</dbReference>
<proteinExistence type="predicted"/>
<keyword evidence="1" id="KW-0229">DNA integration</keyword>
<keyword evidence="2 4" id="KW-0238">DNA-binding</keyword>
<feature type="region of interest" description="Disordered" evidence="5">
    <location>
        <begin position="528"/>
        <end position="550"/>
    </location>
</feature>
<dbReference type="GO" id="GO:0003677">
    <property type="term" value="F:DNA binding"/>
    <property type="evidence" value="ECO:0007669"/>
    <property type="project" value="UniProtKB-UniRule"/>
</dbReference>
<keyword evidence="3" id="KW-0233">DNA recombination</keyword>
<sequence length="550" mass="61395">MSLRMPGPWPHPKTGVYYLRQRAPSDLKNIPLDGRVAIPIGDVVRTVKAGKTVKVSLDTKDRAEAKKRHREADAALHEYWQRFREGPQPLTNKQVQALAGLLYARLVDMMDSEPGEEGIWKQVLQLNKSKEERGELDRWFGPTVDELFTKEGVNTDALSRTRVVHAAYKSIQLAAETNLRKAEGDYSPDEVRKRFPNWEAERGEAKPAPRAAGDLDLFALLDHKFATQSLKEKTKSDYARDLAKFVKSSGHRNAQDVTNEDVRKWRDELIAEGLSPSKVNGKALAALSAVLTHAVREFGLPTNVASDIRDRRDGPPPGKKGYDMEEAKAILSATFNGSPKDISVPHKRALFWVPWICAYTGLRVTEITQLRGVDVRADGDTPYFLITPEAGSTKSGRAWMTAIHPHLVELGLLEMFKEMGDGPAFYVPYPDGTDLTKLTGKPRSQEAGVRVGNWITEELGIPAPGGKPNHAWRHLFTSLSRKHDMDKQARDYMLGSGAEDAREGYGDWPPSALAREINKLPRFDVEETRWRPSTQLVPAQAQRTGTGKEA</sequence>
<dbReference type="AlphaFoldDB" id="A0A090FMK6"/>
<dbReference type="InterPro" id="IPR011010">
    <property type="entry name" value="DNA_brk_join_enz"/>
</dbReference>
<dbReference type="InterPro" id="IPR010998">
    <property type="entry name" value="Integrase_recombinase_N"/>
</dbReference>
<evidence type="ECO:0000256" key="5">
    <source>
        <dbReference type="SAM" id="MobiDB-lite"/>
    </source>
</evidence>
<feature type="domain" description="Core-binding (CB)" evidence="6">
    <location>
        <begin position="215"/>
        <end position="295"/>
    </location>
</feature>
<dbReference type="InterPro" id="IPR044068">
    <property type="entry name" value="CB"/>
</dbReference>
<evidence type="ECO:0000256" key="3">
    <source>
        <dbReference type="ARBA" id="ARBA00023172"/>
    </source>
</evidence>
<dbReference type="InterPro" id="IPR013762">
    <property type="entry name" value="Integrase-like_cat_sf"/>
</dbReference>
<dbReference type="GO" id="GO:0006310">
    <property type="term" value="P:DNA recombination"/>
    <property type="evidence" value="ECO:0007669"/>
    <property type="project" value="UniProtKB-KW"/>
</dbReference>
<dbReference type="Gene3D" id="1.10.443.10">
    <property type="entry name" value="Intergrase catalytic core"/>
    <property type="match status" value="1"/>
</dbReference>
<dbReference type="Pfam" id="PF20172">
    <property type="entry name" value="DUF6538"/>
    <property type="match status" value="1"/>
</dbReference>
<dbReference type="GO" id="GO:0015074">
    <property type="term" value="P:DNA integration"/>
    <property type="evidence" value="ECO:0007669"/>
    <property type="project" value="UniProtKB-KW"/>
</dbReference>
<dbReference type="SUPFAM" id="SSF56349">
    <property type="entry name" value="DNA breaking-rejoining enzymes"/>
    <property type="match status" value="1"/>
</dbReference>
<accession>A0A090FMK6</accession>
<evidence type="ECO:0000256" key="2">
    <source>
        <dbReference type="ARBA" id="ARBA00023125"/>
    </source>
</evidence>
<protein>
    <submittedName>
        <fullName evidence="7">Phage integrase family recombinase</fullName>
    </submittedName>
</protein>
<evidence type="ECO:0000313" key="8">
    <source>
        <dbReference type="Proteomes" id="UP000046373"/>
    </source>
</evidence>
<dbReference type="InterPro" id="IPR050090">
    <property type="entry name" value="Tyrosine_recombinase_XerCD"/>
</dbReference>
<feature type="compositionally biased region" description="Polar residues" evidence="5">
    <location>
        <begin position="531"/>
        <end position="550"/>
    </location>
</feature>
<gene>
    <name evidence="7" type="ORF">MPLDJ20_60042</name>
</gene>
<reference evidence="7 8" key="1">
    <citation type="submission" date="2014-08" db="EMBL/GenBank/DDBJ databases">
        <authorList>
            <person name="Moulin Lionel"/>
        </authorList>
    </citation>
    <scope>NUCLEOTIDE SEQUENCE [LARGE SCALE GENOMIC DNA]</scope>
</reference>
<dbReference type="InterPro" id="IPR004107">
    <property type="entry name" value="Integrase_SAM-like_N"/>
</dbReference>
<dbReference type="PANTHER" id="PTHR30349:SF64">
    <property type="entry name" value="PROPHAGE INTEGRASE INTD-RELATED"/>
    <property type="match status" value="1"/>
</dbReference>